<dbReference type="AlphaFoldDB" id="A0A0H5Q1F9"/>
<accession>A0A0H5Q1F9</accession>
<evidence type="ECO:0000259" key="1">
    <source>
        <dbReference type="Pfam" id="PF23343"/>
    </source>
</evidence>
<dbReference type="Pfam" id="PF23343">
    <property type="entry name" value="REP_ORF2-G2P"/>
    <property type="match status" value="1"/>
</dbReference>
<organism evidence="2">
    <name type="scientific">uncultured prokaryote</name>
    <dbReference type="NCBI Taxonomy" id="198431"/>
    <lineage>
        <taxon>unclassified sequences</taxon>
        <taxon>environmental samples</taxon>
    </lineage>
</organism>
<dbReference type="InterPro" id="IPR056906">
    <property type="entry name" value="ORF2/G2P_dom"/>
</dbReference>
<sequence length="315" mass="36360">MAKVRQALSDIVLNDYSDTRVTTMGYITEVVTMQKRCVGPPVVRIDKDHFMDLRTGELLEYEHIKNRAESMSSIRRTLSHIRALINTNVTVPENCRWVTLTYADNMTDPKCLYRDFTKIFWPRFCRWCTQNGYEKPEYITVQEPQGRGAWHIHAFFIWSGKAPFIPNNDVMQKLWGQGFTKTKALDNCDNIGAYFSAYLGDMPLDEVHQLPTADQIRALGAGSIEEKEFANEQGYTKKKKFVKGGRLFLYPPKMNIVRKTKGIKLPVVEKMTYSEAKEKVRSAKQTFSRAYEVVANDGSVINTICKTYYNSRRKD</sequence>
<reference evidence="2" key="1">
    <citation type="submission" date="2015-06" db="EMBL/GenBank/DDBJ databases">
        <authorList>
            <person name="Joergensen T."/>
        </authorList>
    </citation>
    <scope>NUCLEOTIDE SEQUENCE</scope>
    <source>
        <strain evidence="2">RGFK0768</strain>
    </source>
</reference>
<dbReference type="EMBL" id="LN853377">
    <property type="protein sequence ID" value="CRY95781.1"/>
    <property type="molecule type" value="Genomic_DNA"/>
</dbReference>
<name>A0A0H5Q1F9_9ZZZZ</name>
<protein>
    <recommendedName>
        <fullName evidence="1">Replication-associated protein ORF2/G2P domain-containing protein</fullName>
    </recommendedName>
</protein>
<feature type="domain" description="Replication-associated protein ORF2/G2P" evidence="1">
    <location>
        <begin position="96"/>
        <end position="200"/>
    </location>
</feature>
<reference evidence="2" key="2">
    <citation type="submission" date="2015-07" db="EMBL/GenBank/DDBJ databases">
        <title>Plasmids, circular viruses and viroids from rat gut.</title>
        <authorList>
            <person name="Jorgensen T.J."/>
            <person name="Hansen M.A."/>
            <person name="Xu Z."/>
            <person name="Tabak M.A."/>
            <person name="Sorensen S.J."/>
            <person name="Hansen L.H."/>
        </authorList>
    </citation>
    <scope>NUCLEOTIDE SEQUENCE</scope>
    <source>
        <strain evidence="2">RGFK0768</strain>
    </source>
</reference>
<evidence type="ECO:0000313" key="2">
    <source>
        <dbReference type="EMBL" id="CRY95781.1"/>
    </source>
</evidence>
<proteinExistence type="predicted"/>